<dbReference type="InterPro" id="IPR052340">
    <property type="entry name" value="RNase_Y/CdgJ"/>
</dbReference>
<organism evidence="2 3">
    <name type="scientific">Exilibacterium tricleocarpae</name>
    <dbReference type="NCBI Taxonomy" id="2591008"/>
    <lineage>
        <taxon>Bacteria</taxon>
        <taxon>Pseudomonadati</taxon>
        <taxon>Pseudomonadota</taxon>
        <taxon>Gammaproteobacteria</taxon>
        <taxon>Cellvibrionales</taxon>
        <taxon>Cellvibrionaceae</taxon>
        <taxon>Exilibacterium</taxon>
    </lineage>
</organism>
<dbReference type="PROSITE" id="PS51833">
    <property type="entry name" value="HDOD"/>
    <property type="match status" value="1"/>
</dbReference>
<evidence type="ECO:0000259" key="1">
    <source>
        <dbReference type="PROSITE" id="PS51833"/>
    </source>
</evidence>
<dbReference type="InterPro" id="IPR013976">
    <property type="entry name" value="HDOD"/>
</dbReference>
<dbReference type="CDD" id="cd00077">
    <property type="entry name" value="HDc"/>
    <property type="match status" value="1"/>
</dbReference>
<dbReference type="OrthoDB" id="5848404at2"/>
<dbReference type="AlphaFoldDB" id="A0A545TFR4"/>
<comment type="caution">
    <text evidence="2">The sequence shown here is derived from an EMBL/GenBank/DDBJ whole genome shotgun (WGS) entry which is preliminary data.</text>
</comment>
<dbReference type="SMART" id="SM00471">
    <property type="entry name" value="HDc"/>
    <property type="match status" value="1"/>
</dbReference>
<dbReference type="SUPFAM" id="SSF109604">
    <property type="entry name" value="HD-domain/PDEase-like"/>
    <property type="match status" value="1"/>
</dbReference>
<name>A0A545TFR4_9GAMM</name>
<sequence length="337" mass="36845">MLTRLMRRWFKHAPRRDEAHAGARVQTDSATISPLPVLGQDTIETRFYTALIPPASGAQPPLTVPQKLTVDLVRKNLMQADKLPQAIPHLPAVIPRLLRSLRDPEASVRDYADIIEREPAISGAVLKLANTVYFNPAGKAIASIETAVVKLGIMGLRTVLAAAVMQPVVQRSSPYFSQFGEKLWHHSLTCAVACEIIARHYQSEPFKAYMAGLVHDMGKITVFSELCREFALNPDSTHLGGQAFVPLMRALSGPLSHQIAQTWQLPEAICTALAQQINIGPGSRVSTYGLILYQANKISEVLCAAQLHPQAAAEQLCRALQLPDTLPATLRKVSMGE</sequence>
<gene>
    <name evidence="2" type="ORF">FKG94_15740</name>
</gene>
<evidence type="ECO:0000313" key="3">
    <source>
        <dbReference type="Proteomes" id="UP000319732"/>
    </source>
</evidence>
<dbReference type="Proteomes" id="UP000319732">
    <property type="component" value="Unassembled WGS sequence"/>
</dbReference>
<dbReference type="PANTHER" id="PTHR33525">
    <property type="match status" value="1"/>
</dbReference>
<evidence type="ECO:0000313" key="2">
    <source>
        <dbReference type="EMBL" id="TQV76060.1"/>
    </source>
</evidence>
<accession>A0A545TFR4</accession>
<dbReference type="Pfam" id="PF08668">
    <property type="entry name" value="HDOD"/>
    <property type="match status" value="1"/>
</dbReference>
<dbReference type="PANTHER" id="PTHR33525:SF6">
    <property type="entry name" value="HDOD DOMAIN-CONTAINING PROTEIN"/>
    <property type="match status" value="1"/>
</dbReference>
<feature type="domain" description="HDOD" evidence="1">
    <location>
        <begin position="87"/>
        <end position="279"/>
    </location>
</feature>
<keyword evidence="3" id="KW-1185">Reference proteome</keyword>
<dbReference type="EMBL" id="VHSG01000015">
    <property type="protein sequence ID" value="TQV76060.1"/>
    <property type="molecule type" value="Genomic_DNA"/>
</dbReference>
<dbReference type="RefSeq" id="WP_142905269.1">
    <property type="nucleotide sequence ID" value="NZ_ML660095.1"/>
</dbReference>
<dbReference type="Gene3D" id="1.10.3210.10">
    <property type="entry name" value="Hypothetical protein af1432"/>
    <property type="match status" value="1"/>
</dbReference>
<proteinExistence type="predicted"/>
<reference evidence="2 3" key="1">
    <citation type="submission" date="2019-06" db="EMBL/GenBank/DDBJ databases">
        <title>Whole genome sequence for Cellvibrionaceae sp. R142.</title>
        <authorList>
            <person name="Wang G."/>
        </authorList>
    </citation>
    <scope>NUCLEOTIDE SEQUENCE [LARGE SCALE GENOMIC DNA]</scope>
    <source>
        <strain evidence="2 3">R142</strain>
    </source>
</reference>
<dbReference type="InterPro" id="IPR003607">
    <property type="entry name" value="HD/PDEase_dom"/>
</dbReference>
<protein>
    <submittedName>
        <fullName evidence="2">HDOD domain-containing protein</fullName>
    </submittedName>
</protein>